<dbReference type="PANTHER" id="PTHR37299">
    <property type="entry name" value="TRANSCRIPTIONAL REGULATOR-RELATED"/>
    <property type="match status" value="1"/>
</dbReference>
<dbReference type="EMBL" id="FOPP01000013">
    <property type="protein sequence ID" value="SFH45857.1"/>
    <property type="molecule type" value="Genomic_DNA"/>
</dbReference>
<dbReference type="PANTHER" id="PTHR37299:SF1">
    <property type="entry name" value="STAGE 0 SPORULATION PROTEIN A HOMOLOG"/>
    <property type="match status" value="1"/>
</dbReference>
<evidence type="ECO:0000256" key="1">
    <source>
        <dbReference type="PROSITE-ProRule" id="PRU00169"/>
    </source>
</evidence>
<dbReference type="SMART" id="SM00448">
    <property type="entry name" value="REC"/>
    <property type="match status" value="1"/>
</dbReference>
<dbReference type="Proteomes" id="UP000199666">
    <property type="component" value="Unassembled WGS sequence"/>
</dbReference>
<keyword evidence="5" id="KW-1185">Reference proteome</keyword>
<dbReference type="InterPro" id="IPR011006">
    <property type="entry name" value="CheY-like_superfamily"/>
</dbReference>
<dbReference type="InterPro" id="IPR007492">
    <property type="entry name" value="LytTR_DNA-bd_dom"/>
</dbReference>
<dbReference type="GO" id="GO:0000156">
    <property type="term" value="F:phosphorelay response regulator activity"/>
    <property type="evidence" value="ECO:0007669"/>
    <property type="project" value="InterPro"/>
</dbReference>
<sequence length="235" mass="27452">MSLSCLIIDDEPLAHDVILTHLEDIPFLKVIGQCYRATDAFNFLSKNEIDVLFLDIRMPKLNGLDFIRTLKQKPIIIITSAFEEYALESFDLDVCDYLLKPFRFDRILKAANRALEIHQLKNQVKQQIEEDHIGIKVDKKHILIKLNELQYLESLGNYVKVWKDGNFQLTPRTLTSFEEQLPKELFIKVHKSYIVNKKFVHYLEGNMLILKNGTQIPIGKNYKSIIKQLLDIDSY</sequence>
<dbReference type="SMART" id="SM00850">
    <property type="entry name" value="LytTR"/>
    <property type="match status" value="1"/>
</dbReference>
<feature type="domain" description="Response regulatory" evidence="2">
    <location>
        <begin position="4"/>
        <end position="115"/>
    </location>
</feature>
<dbReference type="OrthoDB" id="9787344at2"/>
<dbReference type="AlphaFoldDB" id="A0A1I3A6Y5"/>
<dbReference type="RefSeq" id="WP_090997548.1">
    <property type="nucleotide sequence ID" value="NZ_FOPP01000013.1"/>
</dbReference>
<dbReference type="STRING" id="414048.SAMN04489864_11354"/>
<feature type="domain" description="HTH LytTR-type" evidence="3">
    <location>
        <begin position="133"/>
        <end position="232"/>
    </location>
</feature>
<evidence type="ECO:0000313" key="5">
    <source>
        <dbReference type="Proteomes" id="UP000199666"/>
    </source>
</evidence>
<proteinExistence type="predicted"/>
<accession>A0A1I3A6Y5</accession>
<name>A0A1I3A6Y5_9SPHI</name>
<organism evidence="4 5">
    <name type="scientific">Pedobacter insulae</name>
    <dbReference type="NCBI Taxonomy" id="414048"/>
    <lineage>
        <taxon>Bacteria</taxon>
        <taxon>Pseudomonadati</taxon>
        <taxon>Bacteroidota</taxon>
        <taxon>Sphingobacteriia</taxon>
        <taxon>Sphingobacteriales</taxon>
        <taxon>Sphingobacteriaceae</taxon>
        <taxon>Pedobacter</taxon>
    </lineage>
</organism>
<dbReference type="Pfam" id="PF00072">
    <property type="entry name" value="Response_reg"/>
    <property type="match status" value="1"/>
</dbReference>
<dbReference type="PROSITE" id="PS50110">
    <property type="entry name" value="RESPONSE_REGULATORY"/>
    <property type="match status" value="1"/>
</dbReference>
<keyword evidence="4" id="KW-0238">DNA-binding</keyword>
<dbReference type="Gene3D" id="3.40.50.2300">
    <property type="match status" value="1"/>
</dbReference>
<evidence type="ECO:0000259" key="3">
    <source>
        <dbReference type="PROSITE" id="PS50930"/>
    </source>
</evidence>
<keyword evidence="1" id="KW-0597">Phosphoprotein</keyword>
<dbReference type="SUPFAM" id="SSF52172">
    <property type="entry name" value="CheY-like"/>
    <property type="match status" value="1"/>
</dbReference>
<evidence type="ECO:0000259" key="2">
    <source>
        <dbReference type="PROSITE" id="PS50110"/>
    </source>
</evidence>
<dbReference type="Pfam" id="PF04397">
    <property type="entry name" value="LytTR"/>
    <property type="match status" value="1"/>
</dbReference>
<feature type="modified residue" description="4-aspartylphosphate" evidence="1">
    <location>
        <position position="55"/>
    </location>
</feature>
<evidence type="ECO:0000313" key="4">
    <source>
        <dbReference type="EMBL" id="SFH45857.1"/>
    </source>
</evidence>
<dbReference type="GO" id="GO:0003677">
    <property type="term" value="F:DNA binding"/>
    <property type="evidence" value="ECO:0007669"/>
    <property type="project" value="UniProtKB-KW"/>
</dbReference>
<reference evidence="4 5" key="1">
    <citation type="submission" date="2016-10" db="EMBL/GenBank/DDBJ databases">
        <authorList>
            <person name="de Groot N.N."/>
        </authorList>
    </citation>
    <scope>NUCLEOTIDE SEQUENCE [LARGE SCALE GENOMIC DNA]</scope>
    <source>
        <strain evidence="4 5">DSM 18684</strain>
    </source>
</reference>
<gene>
    <name evidence="4" type="ORF">SAMN04489864_11354</name>
</gene>
<dbReference type="PROSITE" id="PS50930">
    <property type="entry name" value="HTH_LYTTR"/>
    <property type="match status" value="1"/>
</dbReference>
<dbReference type="InterPro" id="IPR001789">
    <property type="entry name" value="Sig_transdc_resp-reg_receiver"/>
</dbReference>
<dbReference type="InterPro" id="IPR046947">
    <property type="entry name" value="LytR-like"/>
</dbReference>
<protein>
    <submittedName>
        <fullName evidence="4">DNA-binding response regulator, LytR/AlgR family</fullName>
    </submittedName>
</protein>
<dbReference type="Gene3D" id="2.40.50.1020">
    <property type="entry name" value="LytTr DNA-binding domain"/>
    <property type="match status" value="1"/>
</dbReference>